<sequence>MATPEHEIFRREEDLSAARFRFVSEELPISDRDRLVSELARETGDRASTMLGFQVNETPKDFRRPDALLRYHASNAGDPEVDVGSLVRLVEFFAARGHSVVVNFDYGATSNGAFDDVERVCRALRPVLVEHGMYGDGGSDRRYWFHMDGAFGAAYMPYPETGFERGMTRRCGPVFDFRVPRCVRSCAVETSISACRGRAEFTAPGASSSENPGKQ</sequence>
<dbReference type="InterPro" id="IPR015421">
    <property type="entry name" value="PyrdxlP-dep_Trfase_major"/>
</dbReference>
<accession>A0A1H0TS70</accession>
<evidence type="ECO:0000313" key="2">
    <source>
        <dbReference type="Proteomes" id="UP000199497"/>
    </source>
</evidence>
<protein>
    <submittedName>
        <fullName evidence="1">Uncharacterized protein</fullName>
    </submittedName>
</protein>
<dbReference type="InterPro" id="IPR015424">
    <property type="entry name" value="PyrdxlP-dep_Trfase"/>
</dbReference>
<organism evidence="1 2">
    <name type="scientific">Actinopolyspora xinjiangensis</name>
    <dbReference type="NCBI Taxonomy" id="405564"/>
    <lineage>
        <taxon>Bacteria</taxon>
        <taxon>Bacillati</taxon>
        <taxon>Actinomycetota</taxon>
        <taxon>Actinomycetes</taxon>
        <taxon>Actinopolysporales</taxon>
        <taxon>Actinopolysporaceae</taxon>
        <taxon>Actinopolyspora</taxon>
    </lineage>
</organism>
<dbReference type="Proteomes" id="UP000199497">
    <property type="component" value="Unassembled WGS sequence"/>
</dbReference>
<proteinExistence type="predicted"/>
<dbReference type="STRING" id="405564.SAMN04487905_105252"/>
<reference evidence="2" key="1">
    <citation type="submission" date="2016-10" db="EMBL/GenBank/DDBJ databases">
        <authorList>
            <person name="Varghese N."/>
            <person name="Submissions S."/>
        </authorList>
    </citation>
    <scope>NUCLEOTIDE SEQUENCE [LARGE SCALE GENOMIC DNA]</scope>
    <source>
        <strain evidence="2">DSM 46732</strain>
    </source>
</reference>
<dbReference type="AlphaFoldDB" id="A0A1H0TS70"/>
<dbReference type="RefSeq" id="WP_092600919.1">
    <property type="nucleotide sequence ID" value="NZ_FNJR01000005.1"/>
</dbReference>
<keyword evidence="2" id="KW-1185">Reference proteome</keyword>
<dbReference type="Gene3D" id="3.40.640.10">
    <property type="entry name" value="Type I PLP-dependent aspartate aminotransferase-like (Major domain)"/>
    <property type="match status" value="1"/>
</dbReference>
<name>A0A1H0TS70_9ACTN</name>
<dbReference type="EMBL" id="FNJR01000005">
    <property type="protein sequence ID" value="SDP56867.1"/>
    <property type="molecule type" value="Genomic_DNA"/>
</dbReference>
<dbReference type="OrthoDB" id="3335676at2"/>
<evidence type="ECO:0000313" key="1">
    <source>
        <dbReference type="EMBL" id="SDP56867.1"/>
    </source>
</evidence>
<dbReference type="SUPFAM" id="SSF53383">
    <property type="entry name" value="PLP-dependent transferases"/>
    <property type="match status" value="1"/>
</dbReference>
<gene>
    <name evidence="1" type="ORF">SAMN04487905_105252</name>
</gene>